<organism evidence="2 3">
    <name type="scientific">Riccia fluitans</name>
    <dbReference type="NCBI Taxonomy" id="41844"/>
    <lineage>
        <taxon>Eukaryota</taxon>
        <taxon>Viridiplantae</taxon>
        <taxon>Streptophyta</taxon>
        <taxon>Embryophyta</taxon>
        <taxon>Marchantiophyta</taxon>
        <taxon>Marchantiopsida</taxon>
        <taxon>Marchantiidae</taxon>
        <taxon>Marchantiales</taxon>
        <taxon>Ricciaceae</taxon>
        <taxon>Riccia</taxon>
    </lineage>
</organism>
<name>A0ABD1ZEG7_9MARC</name>
<gene>
    <name evidence="2" type="ORF">R1flu_017871</name>
</gene>
<accession>A0ABD1ZEG7</accession>
<comment type="caution">
    <text evidence="2">The sequence shown here is derived from an EMBL/GenBank/DDBJ whole genome shotgun (WGS) entry which is preliminary data.</text>
</comment>
<feature type="compositionally biased region" description="Basic and acidic residues" evidence="1">
    <location>
        <begin position="97"/>
        <end position="106"/>
    </location>
</feature>
<evidence type="ECO:0000313" key="2">
    <source>
        <dbReference type="EMBL" id="KAL2649743.1"/>
    </source>
</evidence>
<evidence type="ECO:0000313" key="3">
    <source>
        <dbReference type="Proteomes" id="UP001605036"/>
    </source>
</evidence>
<dbReference type="AlphaFoldDB" id="A0ABD1ZEG7"/>
<proteinExistence type="predicted"/>
<dbReference type="EMBL" id="JBHFFA010000001">
    <property type="protein sequence ID" value="KAL2649743.1"/>
    <property type="molecule type" value="Genomic_DNA"/>
</dbReference>
<evidence type="ECO:0000256" key="1">
    <source>
        <dbReference type="SAM" id="MobiDB-lite"/>
    </source>
</evidence>
<reference evidence="2 3" key="1">
    <citation type="submission" date="2024-09" db="EMBL/GenBank/DDBJ databases">
        <title>Chromosome-scale assembly of Riccia fluitans.</title>
        <authorList>
            <person name="Paukszto L."/>
            <person name="Sawicki J."/>
            <person name="Karawczyk K."/>
            <person name="Piernik-Szablinska J."/>
            <person name="Szczecinska M."/>
            <person name="Mazdziarz M."/>
        </authorList>
    </citation>
    <scope>NUCLEOTIDE SEQUENCE [LARGE SCALE GENOMIC DNA]</scope>
    <source>
        <strain evidence="2">Rf_01</strain>
        <tissue evidence="2">Aerial parts of the thallus</tissue>
    </source>
</reference>
<sequence length="106" mass="11655">MLSKVCILSRLTGRRRATDGALRGSRSPPWRRPAADTSSMIGRESEIPQHCGSRTPKEALEKIAGAPGKKPRQADYVSFSIKEDGRRTGERGTVGTKLDEQSRDEC</sequence>
<dbReference type="Proteomes" id="UP001605036">
    <property type="component" value="Unassembled WGS sequence"/>
</dbReference>
<feature type="compositionally biased region" description="Basic and acidic residues" evidence="1">
    <location>
        <begin position="81"/>
        <end position="90"/>
    </location>
</feature>
<protein>
    <submittedName>
        <fullName evidence="2">Uncharacterized protein</fullName>
    </submittedName>
</protein>
<keyword evidence="3" id="KW-1185">Reference proteome</keyword>
<feature type="region of interest" description="Disordered" evidence="1">
    <location>
        <begin position="15"/>
        <end position="106"/>
    </location>
</feature>